<dbReference type="EMBL" id="BAABGM010000016">
    <property type="protein sequence ID" value="GAA4409243.1"/>
    <property type="molecule type" value="Genomic_DNA"/>
</dbReference>
<dbReference type="PRINTS" id="PR01210">
    <property type="entry name" value="GGTRANSPTASE"/>
</dbReference>
<dbReference type="PANTHER" id="PTHR43199">
    <property type="entry name" value="GLUTATHIONE HYDROLASE"/>
    <property type="match status" value="1"/>
</dbReference>
<dbReference type="SUPFAM" id="SSF56235">
    <property type="entry name" value="N-terminal nucleophile aminohydrolases (Ntn hydrolases)"/>
    <property type="match status" value="1"/>
</dbReference>
<reference evidence="6" key="1">
    <citation type="journal article" date="2019" name="Int. J. Syst. Evol. Microbiol.">
        <title>The Global Catalogue of Microorganisms (GCM) 10K type strain sequencing project: providing services to taxonomists for standard genome sequencing and annotation.</title>
        <authorList>
            <consortium name="The Broad Institute Genomics Platform"/>
            <consortium name="The Broad Institute Genome Sequencing Center for Infectious Disease"/>
            <person name="Wu L."/>
            <person name="Ma J."/>
        </authorList>
    </citation>
    <scope>NUCLEOTIDE SEQUENCE [LARGE SCALE GENOMIC DNA]</scope>
    <source>
        <strain evidence="6">JCM 17809</strain>
    </source>
</reference>
<dbReference type="InterPro" id="IPR029055">
    <property type="entry name" value="Ntn_hydrolases_N"/>
</dbReference>
<keyword evidence="2" id="KW-0808">Transferase</keyword>
<evidence type="ECO:0000313" key="6">
    <source>
        <dbReference type="Proteomes" id="UP001500945"/>
    </source>
</evidence>
<evidence type="ECO:0000256" key="2">
    <source>
        <dbReference type="ARBA" id="ARBA00022679"/>
    </source>
</evidence>
<evidence type="ECO:0000256" key="4">
    <source>
        <dbReference type="ARBA" id="ARBA00023145"/>
    </source>
</evidence>
<dbReference type="InterPro" id="IPR051792">
    <property type="entry name" value="GGT_bact"/>
</dbReference>
<proteinExistence type="inferred from homology"/>
<comment type="similarity">
    <text evidence="1">Belongs to the gamma-glutamyltransferase family.</text>
</comment>
<sequence length="511" mass="52614">MGGRVAIAATGPVSLAAGREVALAGGNAVDVAVAAAMTAMSTEPGIVSLAGGAYVSVWPAAGDPVVLDGNVEMPGRGLPAERFGAGVHEVTTDYGGGVTLFAGHGSVATPGAVVACELAVEELGTVPWADVVAPAARACSDGFVVGGAAAKYLSHTARSLFGEDPEAFRVVTRDDGSPVVAGDVMTNHLLADVLDLVAREGASVLTTGQVGRAMVDDMAAHGGLITHRDLAEYTPLVRPPVRRTVGDWDLAVNPPPSVGGPMLAVMLGEMGRRGYWHWPDIIEIQRAVLAYRRSVHDLAPDLDAAGHELLLTVDRHGLAGLPTSSSTANVSVVDSDGTACAVTMSSGYGAGITVPGTGMLLNNALGEPELNRLGLHRLVPGIRLASNMAPTTGRTRDGRVLAIGSPGADRITTALMQVLAQGCLHGADLRHAIEAPRLHVRFDDDGTVVVEHESDERIALAVREAGLRGSDQGTHQMYFGGVGAAYRREDGRLEAAGDPRREAAVEVVAVA</sequence>
<evidence type="ECO:0000313" key="5">
    <source>
        <dbReference type="EMBL" id="GAA4409243.1"/>
    </source>
</evidence>
<dbReference type="RefSeq" id="WP_345207017.1">
    <property type="nucleotide sequence ID" value="NZ_BAABGM010000016.1"/>
</dbReference>
<organism evidence="5 6">
    <name type="scientific">Fodinibacter luteus</name>
    <dbReference type="NCBI Taxonomy" id="552064"/>
    <lineage>
        <taxon>Bacteria</taxon>
        <taxon>Bacillati</taxon>
        <taxon>Actinomycetota</taxon>
        <taxon>Actinomycetes</taxon>
        <taxon>Micrococcales</taxon>
        <taxon>Intrasporangiaceae</taxon>
        <taxon>Fodinibacter (ex Wang et al. 2009)</taxon>
    </lineage>
</organism>
<evidence type="ECO:0000256" key="1">
    <source>
        <dbReference type="ARBA" id="ARBA00009381"/>
    </source>
</evidence>
<dbReference type="InterPro" id="IPR043137">
    <property type="entry name" value="GGT_ssub_C"/>
</dbReference>
<keyword evidence="3" id="KW-0378">Hydrolase</keyword>
<comment type="caution">
    <text evidence="5">The sequence shown here is derived from an EMBL/GenBank/DDBJ whole genome shotgun (WGS) entry which is preliminary data.</text>
</comment>
<accession>A0ABP8KLL8</accession>
<evidence type="ECO:0000256" key="3">
    <source>
        <dbReference type="ARBA" id="ARBA00022801"/>
    </source>
</evidence>
<dbReference type="Proteomes" id="UP001500945">
    <property type="component" value="Unassembled WGS sequence"/>
</dbReference>
<gene>
    <name evidence="5" type="ORF">GCM10023168_27760</name>
</gene>
<dbReference type="Gene3D" id="3.60.20.40">
    <property type="match status" value="1"/>
</dbReference>
<keyword evidence="6" id="KW-1185">Reference proteome</keyword>
<protein>
    <submittedName>
        <fullName evidence="5">Gamma-glutamyltransferase</fullName>
    </submittedName>
</protein>
<dbReference type="Pfam" id="PF01019">
    <property type="entry name" value="G_glu_transpept"/>
    <property type="match status" value="1"/>
</dbReference>
<keyword evidence="4" id="KW-0865">Zymogen</keyword>
<dbReference type="PANTHER" id="PTHR43199:SF1">
    <property type="entry name" value="GLUTATHIONE HYDROLASE PROENZYME"/>
    <property type="match status" value="1"/>
</dbReference>
<name>A0ABP8KLL8_9MICO</name>